<dbReference type="OrthoDB" id="1088926at2759"/>
<accession>A0A8X7QM15</accession>
<evidence type="ECO:0000313" key="2">
    <source>
        <dbReference type="EMBL" id="KAG2271992.1"/>
    </source>
</evidence>
<sequence>MDHEDFIPRLQAFWSNTTVPGTAMFQLSKKLKLLKPVIKDINREHFSSLEQRVQESHAHMLSAKADLLSSPSIFAAAREREAHRNWTKLAKVEEKFIYQRSRVTWAKFGDCNSSLFHRSMQARRSGNQIHYLINDQNLRLENINDIKSHCVEYYTSLLGAPSPSLSPEAMEEISPRHLIGCNIGNGRNASYWFDDWLPSGPLIDSVGEAGPCRLGIPITATVSEGVRRGVWITPSPRCRTPSLASLKATLLEIDPPTNEDSANSYCWGPSGHRAPVFSITKTWESIRLSAPQVYWEKAVWFKHAVPKHAFHFWVANLNRLPVRERLVTWGVCDYATCCLCGLGQETRDHVFLRCSVATQLWDIVLARLGQQALCLDTWPSLINWMLTVTPGLSATLKKLTAQLVVFHLWRERNNRLHQGPHSTSTLFSKVDRTIRDILLARLPHKRFQGLLSQWFRFT</sequence>
<feature type="domain" description="Reverse transcriptase zinc-binding" evidence="1">
    <location>
        <begin position="277"/>
        <end position="361"/>
    </location>
</feature>
<dbReference type="Proteomes" id="UP000886595">
    <property type="component" value="Unassembled WGS sequence"/>
</dbReference>
<name>A0A8X7QM15_BRACI</name>
<evidence type="ECO:0000313" key="3">
    <source>
        <dbReference type="Proteomes" id="UP000886595"/>
    </source>
</evidence>
<dbReference type="InterPro" id="IPR026960">
    <property type="entry name" value="RVT-Znf"/>
</dbReference>
<organism evidence="2 3">
    <name type="scientific">Brassica carinata</name>
    <name type="common">Ethiopian mustard</name>
    <name type="synonym">Abyssinian cabbage</name>
    <dbReference type="NCBI Taxonomy" id="52824"/>
    <lineage>
        <taxon>Eukaryota</taxon>
        <taxon>Viridiplantae</taxon>
        <taxon>Streptophyta</taxon>
        <taxon>Embryophyta</taxon>
        <taxon>Tracheophyta</taxon>
        <taxon>Spermatophyta</taxon>
        <taxon>Magnoliopsida</taxon>
        <taxon>eudicotyledons</taxon>
        <taxon>Gunneridae</taxon>
        <taxon>Pentapetalae</taxon>
        <taxon>rosids</taxon>
        <taxon>malvids</taxon>
        <taxon>Brassicales</taxon>
        <taxon>Brassicaceae</taxon>
        <taxon>Brassiceae</taxon>
        <taxon>Brassica</taxon>
    </lineage>
</organism>
<dbReference type="Pfam" id="PF13966">
    <property type="entry name" value="zf-RVT"/>
    <property type="match status" value="1"/>
</dbReference>
<comment type="caution">
    <text evidence="2">The sequence shown here is derived from an EMBL/GenBank/DDBJ whole genome shotgun (WGS) entry which is preliminary data.</text>
</comment>
<evidence type="ECO:0000259" key="1">
    <source>
        <dbReference type="Pfam" id="PF13966"/>
    </source>
</evidence>
<dbReference type="EMBL" id="JAAMPC010000013">
    <property type="protein sequence ID" value="KAG2271992.1"/>
    <property type="molecule type" value="Genomic_DNA"/>
</dbReference>
<reference evidence="2 3" key="1">
    <citation type="submission" date="2020-02" db="EMBL/GenBank/DDBJ databases">
        <authorList>
            <person name="Ma Q."/>
            <person name="Huang Y."/>
            <person name="Song X."/>
            <person name="Pei D."/>
        </authorList>
    </citation>
    <scope>NUCLEOTIDE SEQUENCE [LARGE SCALE GENOMIC DNA]</scope>
    <source>
        <strain evidence="2">Sxm20200214</strain>
        <tissue evidence="2">Leaf</tissue>
    </source>
</reference>
<gene>
    <name evidence="2" type="ORF">Bca52824_066547</name>
</gene>
<keyword evidence="3" id="KW-1185">Reference proteome</keyword>
<dbReference type="AlphaFoldDB" id="A0A8X7QM15"/>
<protein>
    <recommendedName>
        <fullName evidence="1">Reverse transcriptase zinc-binding domain-containing protein</fullName>
    </recommendedName>
</protein>
<proteinExistence type="predicted"/>